<dbReference type="KEGG" id="tva:4760950"/>
<feature type="transmembrane region" description="Helical" evidence="7">
    <location>
        <begin position="152"/>
        <end position="170"/>
    </location>
</feature>
<dbReference type="VEuPathDB" id="TrichDB:TVAG_415430"/>
<evidence type="ECO:0000313" key="9">
    <source>
        <dbReference type="Proteomes" id="UP000001542"/>
    </source>
</evidence>
<evidence type="ECO:0008006" key="10">
    <source>
        <dbReference type="Google" id="ProtNLM"/>
    </source>
</evidence>
<feature type="transmembrane region" description="Helical" evidence="7">
    <location>
        <begin position="182"/>
        <end position="203"/>
    </location>
</feature>
<dbReference type="Pfam" id="PF06027">
    <property type="entry name" value="SLC35F"/>
    <property type="match status" value="1"/>
</dbReference>
<dbReference type="AlphaFoldDB" id="A2EW73"/>
<dbReference type="InterPro" id="IPR037185">
    <property type="entry name" value="EmrE-like"/>
</dbReference>
<dbReference type="RefSeq" id="XP_001315332.1">
    <property type="nucleotide sequence ID" value="XM_001315297.1"/>
</dbReference>
<feature type="transmembrane region" description="Helical" evidence="7">
    <location>
        <begin position="272"/>
        <end position="290"/>
    </location>
</feature>
<dbReference type="SMR" id="A2EW73"/>
<evidence type="ECO:0000256" key="1">
    <source>
        <dbReference type="ARBA" id="ARBA00004141"/>
    </source>
</evidence>
<keyword evidence="9" id="KW-1185">Reference proteome</keyword>
<keyword evidence="5 7" id="KW-1133">Transmembrane helix</keyword>
<reference evidence="8" key="1">
    <citation type="submission" date="2006-10" db="EMBL/GenBank/DDBJ databases">
        <authorList>
            <person name="Amadeo P."/>
            <person name="Zhao Q."/>
            <person name="Wortman J."/>
            <person name="Fraser-Liggett C."/>
            <person name="Carlton J."/>
        </authorList>
    </citation>
    <scope>NUCLEOTIDE SEQUENCE</scope>
    <source>
        <strain evidence="8">G3</strain>
    </source>
</reference>
<keyword evidence="6 7" id="KW-0472">Membrane</keyword>
<feature type="transmembrane region" description="Helical" evidence="7">
    <location>
        <begin position="128"/>
        <end position="146"/>
    </location>
</feature>
<dbReference type="VEuPathDB" id="TrichDB:TVAGG3_0769070"/>
<dbReference type="eggNOG" id="KOG2766">
    <property type="taxonomic scope" value="Eukaryota"/>
</dbReference>
<dbReference type="GO" id="GO:0022857">
    <property type="term" value="F:transmembrane transporter activity"/>
    <property type="evidence" value="ECO:0007669"/>
    <property type="project" value="InterPro"/>
</dbReference>
<feature type="transmembrane region" description="Helical" evidence="7">
    <location>
        <begin position="45"/>
        <end position="64"/>
    </location>
</feature>
<dbReference type="SUPFAM" id="SSF103481">
    <property type="entry name" value="Multidrug resistance efflux transporter EmrE"/>
    <property type="match status" value="2"/>
</dbReference>
<feature type="transmembrane region" description="Helical" evidence="7">
    <location>
        <begin position="98"/>
        <end position="119"/>
    </location>
</feature>
<organism evidence="8 9">
    <name type="scientific">Trichomonas vaginalis (strain ATCC PRA-98 / G3)</name>
    <dbReference type="NCBI Taxonomy" id="412133"/>
    <lineage>
        <taxon>Eukaryota</taxon>
        <taxon>Metamonada</taxon>
        <taxon>Parabasalia</taxon>
        <taxon>Trichomonadida</taxon>
        <taxon>Trichomonadidae</taxon>
        <taxon>Trichomonas</taxon>
    </lineage>
</organism>
<feature type="transmembrane region" description="Helical" evidence="7">
    <location>
        <begin position="218"/>
        <end position="239"/>
    </location>
</feature>
<proteinExistence type="inferred from homology"/>
<reference evidence="8" key="2">
    <citation type="journal article" date="2007" name="Science">
        <title>Draft genome sequence of the sexually transmitted pathogen Trichomonas vaginalis.</title>
        <authorList>
            <person name="Carlton J.M."/>
            <person name="Hirt R.P."/>
            <person name="Silva J.C."/>
            <person name="Delcher A.L."/>
            <person name="Schatz M."/>
            <person name="Zhao Q."/>
            <person name="Wortman J.R."/>
            <person name="Bidwell S.L."/>
            <person name="Alsmark U.C.M."/>
            <person name="Besteiro S."/>
            <person name="Sicheritz-Ponten T."/>
            <person name="Noel C.J."/>
            <person name="Dacks J.B."/>
            <person name="Foster P.G."/>
            <person name="Simillion C."/>
            <person name="Van de Peer Y."/>
            <person name="Miranda-Saavedra D."/>
            <person name="Barton G.J."/>
            <person name="Westrop G.D."/>
            <person name="Mueller S."/>
            <person name="Dessi D."/>
            <person name="Fiori P.L."/>
            <person name="Ren Q."/>
            <person name="Paulsen I."/>
            <person name="Zhang H."/>
            <person name="Bastida-Corcuera F.D."/>
            <person name="Simoes-Barbosa A."/>
            <person name="Brown M.T."/>
            <person name="Hayes R.D."/>
            <person name="Mukherjee M."/>
            <person name="Okumura C.Y."/>
            <person name="Schneider R."/>
            <person name="Smith A.J."/>
            <person name="Vanacova S."/>
            <person name="Villalvazo M."/>
            <person name="Haas B.J."/>
            <person name="Pertea M."/>
            <person name="Feldblyum T.V."/>
            <person name="Utterback T.R."/>
            <person name="Shu C.L."/>
            <person name="Osoegawa K."/>
            <person name="de Jong P.J."/>
            <person name="Hrdy I."/>
            <person name="Horvathova L."/>
            <person name="Zubacova Z."/>
            <person name="Dolezal P."/>
            <person name="Malik S.B."/>
            <person name="Logsdon J.M. Jr."/>
            <person name="Henze K."/>
            <person name="Gupta A."/>
            <person name="Wang C.C."/>
            <person name="Dunne R.L."/>
            <person name="Upcroft J.A."/>
            <person name="Upcroft P."/>
            <person name="White O."/>
            <person name="Salzberg S.L."/>
            <person name="Tang P."/>
            <person name="Chiu C.-H."/>
            <person name="Lee Y.-S."/>
            <person name="Embley T.M."/>
            <person name="Coombs G.H."/>
            <person name="Mottram J.C."/>
            <person name="Tachezy J."/>
            <person name="Fraser-Liggett C.M."/>
            <person name="Johnson P.J."/>
        </authorList>
    </citation>
    <scope>NUCLEOTIDE SEQUENCE [LARGE SCALE GENOMIC DNA]</scope>
    <source>
        <strain evidence="8">G3</strain>
    </source>
</reference>
<evidence type="ECO:0000256" key="7">
    <source>
        <dbReference type="SAM" id="Phobius"/>
    </source>
</evidence>
<dbReference type="PANTHER" id="PTHR14233:SF4">
    <property type="entry name" value="SOLUTE CARRIER FAMILY 35 MEMBER F2"/>
    <property type="match status" value="1"/>
</dbReference>
<evidence type="ECO:0000256" key="2">
    <source>
        <dbReference type="ARBA" id="ARBA00007863"/>
    </source>
</evidence>
<feature type="transmembrane region" description="Helical" evidence="7">
    <location>
        <begin position="12"/>
        <end position="33"/>
    </location>
</feature>
<evidence type="ECO:0000256" key="4">
    <source>
        <dbReference type="ARBA" id="ARBA00022692"/>
    </source>
</evidence>
<dbReference type="InterPro" id="IPR009262">
    <property type="entry name" value="SLC35_F1/F2/F6"/>
</dbReference>
<dbReference type="InterPro" id="IPR052221">
    <property type="entry name" value="SLC35F_Transporter"/>
</dbReference>
<comment type="subcellular location">
    <subcellularLocation>
        <location evidence="1">Membrane</location>
        <topology evidence="1">Multi-pass membrane protein</topology>
    </subcellularLocation>
</comment>
<sequence length="310" mass="34790">MQECIERFFSNVWGACFGFQICAICVTTAGSILSYRAEKYGSGLPIFSLGTGYFVAWISLVWKWHKSETKWWNAIFVTIFIVPGDILAMIGFSKTSLASAMLLTMTVVFWVAPLSYFYFKRKINWKQFIAILFGLGGVSMVLVAQGTKGSKFVGNMISLGASILFAFGSIYQEKCAKEDGPVLYICKFMTLAIPLTFGLSGGIEWKELKNYKWDKLSIGLQIAYAIAIGLVYLMMALVLPHSNATIMTLNNLTGNFYSLAIDILFFHRPFKWLYLLGFCMVPVAIIFFVFSETKSEESTSNLNEKPLLQP</sequence>
<evidence type="ECO:0000256" key="3">
    <source>
        <dbReference type="ARBA" id="ARBA00022448"/>
    </source>
</evidence>
<keyword evidence="4 7" id="KW-0812">Transmembrane</keyword>
<name>A2EW73_TRIV3</name>
<feature type="transmembrane region" description="Helical" evidence="7">
    <location>
        <begin position="71"/>
        <end position="92"/>
    </location>
</feature>
<dbReference type="STRING" id="5722.A2EW73"/>
<dbReference type="Proteomes" id="UP000001542">
    <property type="component" value="Unassembled WGS sequence"/>
</dbReference>
<dbReference type="PANTHER" id="PTHR14233">
    <property type="entry name" value="DUF914-RELATED"/>
    <property type="match status" value="1"/>
</dbReference>
<dbReference type="GO" id="GO:0016020">
    <property type="term" value="C:membrane"/>
    <property type="evidence" value="ECO:0007669"/>
    <property type="project" value="UniProtKB-SubCell"/>
</dbReference>
<dbReference type="OrthoDB" id="429955at2759"/>
<dbReference type="InParanoid" id="A2EW73"/>
<evidence type="ECO:0000313" key="8">
    <source>
        <dbReference type="EMBL" id="EAY03109.1"/>
    </source>
</evidence>
<evidence type="ECO:0000256" key="5">
    <source>
        <dbReference type="ARBA" id="ARBA00022989"/>
    </source>
</evidence>
<protein>
    <recommendedName>
        <fullName evidence="10">Integral membrane protein</fullName>
    </recommendedName>
</protein>
<accession>A2EW73</accession>
<dbReference type="FunCoup" id="A2EW73">
    <property type="interactions" value="160"/>
</dbReference>
<gene>
    <name evidence="8" type="ORF">TVAG_415430</name>
</gene>
<keyword evidence="3" id="KW-0813">Transport</keyword>
<dbReference type="EMBL" id="DS113515">
    <property type="protein sequence ID" value="EAY03109.1"/>
    <property type="molecule type" value="Genomic_DNA"/>
</dbReference>
<comment type="similarity">
    <text evidence="2">Belongs to the SLC35F solute transporter family.</text>
</comment>
<evidence type="ECO:0000256" key="6">
    <source>
        <dbReference type="ARBA" id="ARBA00023136"/>
    </source>
</evidence>